<protein>
    <submittedName>
        <fullName evidence="2">Uncharacterized protein</fullName>
    </submittedName>
</protein>
<proteinExistence type="predicted"/>
<feature type="region of interest" description="Disordered" evidence="1">
    <location>
        <begin position="38"/>
        <end position="76"/>
    </location>
</feature>
<accession>A0A2Z7AE32</accession>
<evidence type="ECO:0000313" key="3">
    <source>
        <dbReference type="Proteomes" id="UP000250235"/>
    </source>
</evidence>
<dbReference type="AlphaFoldDB" id="A0A2Z7AE32"/>
<dbReference type="EMBL" id="KV016253">
    <property type="protein sequence ID" value="KZV19916.1"/>
    <property type="molecule type" value="Genomic_DNA"/>
</dbReference>
<reference evidence="2 3" key="1">
    <citation type="journal article" date="2015" name="Proc. Natl. Acad. Sci. U.S.A.">
        <title>The resurrection genome of Boea hygrometrica: A blueprint for survival of dehydration.</title>
        <authorList>
            <person name="Xiao L."/>
            <person name="Yang G."/>
            <person name="Zhang L."/>
            <person name="Yang X."/>
            <person name="Zhao S."/>
            <person name="Ji Z."/>
            <person name="Zhou Q."/>
            <person name="Hu M."/>
            <person name="Wang Y."/>
            <person name="Chen M."/>
            <person name="Xu Y."/>
            <person name="Jin H."/>
            <person name="Xiao X."/>
            <person name="Hu G."/>
            <person name="Bao F."/>
            <person name="Hu Y."/>
            <person name="Wan P."/>
            <person name="Li L."/>
            <person name="Deng X."/>
            <person name="Kuang T."/>
            <person name="Xiang C."/>
            <person name="Zhu J.K."/>
            <person name="Oliver M.J."/>
            <person name="He Y."/>
        </authorList>
    </citation>
    <scope>NUCLEOTIDE SEQUENCE [LARGE SCALE GENOMIC DNA]</scope>
    <source>
        <strain evidence="3">cv. XS01</strain>
    </source>
</reference>
<evidence type="ECO:0000256" key="1">
    <source>
        <dbReference type="SAM" id="MobiDB-lite"/>
    </source>
</evidence>
<keyword evidence="3" id="KW-1185">Reference proteome</keyword>
<gene>
    <name evidence="2" type="ORF">F511_18725</name>
</gene>
<organism evidence="2 3">
    <name type="scientific">Dorcoceras hygrometricum</name>
    <dbReference type="NCBI Taxonomy" id="472368"/>
    <lineage>
        <taxon>Eukaryota</taxon>
        <taxon>Viridiplantae</taxon>
        <taxon>Streptophyta</taxon>
        <taxon>Embryophyta</taxon>
        <taxon>Tracheophyta</taxon>
        <taxon>Spermatophyta</taxon>
        <taxon>Magnoliopsida</taxon>
        <taxon>eudicotyledons</taxon>
        <taxon>Gunneridae</taxon>
        <taxon>Pentapetalae</taxon>
        <taxon>asterids</taxon>
        <taxon>lamiids</taxon>
        <taxon>Lamiales</taxon>
        <taxon>Gesneriaceae</taxon>
        <taxon>Didymocarpoideae</taxon>
        <taxon>Trichosporeae</taxon>
        <taxon>Loxocarpinae</taxon>
        <taxon>Dorcoceras</taxon>
    </lineage>
</organism>
<evidence type="ECO:0000313" key="2">
    <source>
        <dbReference type="EMBL" id="KZV19916.1"/>
    </source>
</evidence>
<sequence>MLTTEHEELRSRSQDMMNESKRLVEIISSWTKSSVSLQKLQGSMKPSGDKSGLGYGSDESNMTETCTHPKLDRPKLQTMNFVKSSMGHPEESKSDES</sequence>
<name>A0A2Z7AE32_9LAMI</name>
<dbReference type="Proteomes" id="UP000250235">
    <property type="component" value="Unassembled WGS sequence"/>
</dbReference>